<reference evidence="2 3" key="2">
    <citation type="journal article" date="2013" name="Plant Cell Physiol.">
        <title>Rice Annotation Project Database (RAP-DB): an integrative and interactive database for rice genomics.</title>
        <authorList>
            <person name="Sakai H."/>
            <person name="Lee S.S."/>
            <person name="Tanaka T."/>
            <person name="Numa H."/>
            <person name="Kim J."/>
            <person name="Kawahara Y."/>
            <person name="Wakimoto H."/>
            <person name="Yang C.C."/>
            <person name="Iwamoto M."/>
            <person name="Abe T."/>
            <person name="Yamada Y."/>
            <person name="Muto A."/>
            <person name="Inokuchi H."/>
            <person name="Ikemura T."/>
            <person name="Matsumoto T."/>
            <person name="Sasaki T."/>
            <person name="Itoh T."/>
        </authorList>
    </citation>
    <scope>NUCLEOTIDE SEQUENCE [LARGE SCALE GENOMIC DNA]</scope>
    <source>
        <strain evidence="3">cv. Nipponbare</strain>
    </source>
</reference>
<feature type="compositionally biased region" description="Low complexity" evidence="1">
    <location>
        <begin position="10"/>
        <end position="24"/>
    </location>
</feature>
<feature type="compositionally biased region" description="Low complexity" evidence="1">
    <location>
        <begin position="34"/>
        <end position="49"/>
    </location>
</feature>
<reference evidence="2 3" key="3">
    <citation type="journal article" date="2013" name="Rice">
        <title>Improvement of the Oryza sativa Nipponbare reference genome using next generation sequence and optical map data.</title>
        <authorList>
            <person name="Kawahara Y."/>
            <person name="de la Bastide M."/>
            <person name="Hamilton J.P."/>
            <person name="Kanamori H."/>
            <person name="McCombie W.R."/>
            <person name="Ouyang S."/>
            <person name="Schwartz D.C."/>
            <person name="Tanaka T."/>
            <person name="Wu J."/>
            <person name="Zhou S."/>
            <person name="Childs K.L."/>
            <person name="Davidson R.M."/>
            <person name="Lin H."/>
            <person name="Quesada-Ocampo L."/>
            <person name="Vaillancourt B."/>
            <person name="Sakai H."/>
            <person name="Lee S.S."/>
            <person name="Kim J."/>
            <person name="Numa H."/>
            <person name="Itoh T."/>
            <person name="Buell C.R."/>
            <person name="Matsumoto T."/>
        </authorList>
    </citation>
    <scope>NUCLEOTIDE SEQUENCE [LARGE SCALE GENOMIC DNA]</scope>
    <source>
        <strain evidence="3">cv. Nipponbare</strain>
    </source>
</reference>
<organism evidence="2 3">
    <name type="scientific">Oryza sativa subsp. japonica</name>
    <name type="common">Rice</name>
    <dbReference type="NCBI Taxonomy" id="39947"/>
    <lineage>
        <taxon>Eukaryota</taxon>
        <taxon>Viridiplantae</taxon>
        <taxon>Streptophyta</taxon>
        <taxon>Embryophyta</taxon>
        <taxon>Tracheophyta</taxon>
        <taxon>Spermatophyta</taxon>
        <taxon>Magnoliopsida</taxon>
        <taxon>Liliopsida</taxon>
        <taxon>Poales</taxon>
        <taxon>Poaceae</taxon>
        <taxon>BOP clade</taxon>
        <taxon>Oryzoideae</taxon>
        <taxon>Oryzeae</taxon>
        <taxon>Oryzinae</taxon>
        <taxon>Oryza</taxon>
        <taxon>Oryza sativa</taxon>
    </lineage>
</organism>
<evidence type="ECO:0000313" key="3">
    <source>
        <dbReference type="Proteomes" id="UP000059680"/>
    </source>
</evidence>
<accession>A0A0P0X860</accession>
<dbReference type="PaxDb" id="39947-A0A0P0X860"/>
<dbReference type="Proteomes" id="UP000059680">
    <property type="component" value="Chromosome 7"/>
</dbReference>
<evidence type="ECO:0000313" key="2">
    <source>
        <dbReference type="EMBL" id="BAT02228.1"/>
    </source>
</evidence>
<feature type="region of interest" description="Disordered" evidence="1">
    <location>
        <begin position="1"/>
        <end position="77"/>
    </location>
</feature>
<reference evidence="3" key="1">
    <citation type="journal article" date="2005" name="Nature">
        <title>The map-based sequence of the rice genome.</title>
        <authorList>
            <consortium name="International rice genome sequencing project (IRGSP)"/>
            <person name="Matsumoto T."/>
            <person name="Wu J."/>
            <person name="Kanamori H."/>
            <person name="Katayose Y."/>
            <person name="Fujisawa M."/>
            <person name="Namiki N."/>
            <person name="Mizuno H."/>
            <person name="Yamamoto K."/>
            <person name="Antonio B.A."/>
            <person name="Baba T."/>
            <person name="Sakata K."/>
            <person name="Nagamura Y."/>
            <person name="Aoki H."/>
            <person name="Arikawa K."/>
            <person name="Arita K."/>
            <person name="Bito T."/>
            <person name="Chiden Y."/>
            <person name="Fujitsuka N."/>
            <person name="Fukunaka R."/>
            <person name="Hamada M."/>
            <person name="Harada C."/>
            <person name="Hayashi A."/>
            <person name="Hijishita S."/>
            <person name="Honda M."/>
            <person name="Hosokawa S."/>
            <person name="Ichikawa Y."/>
            <person name="Idonuma A."/>
            <person name="Iijima M."/>
            <person name="Ikeda M."/>
            <person name="Ikeno M."/>
            <person name="Ito K."/>
            <person name="Ito S."/>
            <person name="Ito T."/>
            <person name="Ito Y."/>
            <person name="Ito Y."/>
            <person name="Iwabuchi A."/>
            <person name="Kamiya K."/>
            <person name="Karasawa W."/>
            <person name="Kurita K."/>
            <person name="Katagiri S."/>
            <person name="Kikuta A."/>
            <person name="Kobayashi H."/>
            <person name="Kobayashi N."/>
            <person name="Machita K."/>
            <person name="Maehara T."/>
            <person name="Masukawa M."/>
            <person name="Mizubayashi T."/>
            <person name="Mukai Y."/>
            <person name="Nagasaki H."/>
            <person name="Nagata Y."/>
            <person name="Naito S."/>
            <person name="Nakashima M."/>
            <person name="Nakama Y."/>
            <person name="Nakamichi Y."/>
            <person name="Nakamura M."/>
            <person name="Meguro A."/>
            <person name="Negishi M."/>
            <person name="Ohta I."/>
            <person name="Ohta T."/>
            <person name="Okamoto M."/>
            <person name="Ono N."/>
            <person name="Saji S."/>
            <person name="Sakaguchi M."/>
            <person name="Sakai K."/>
            <person name="Shibata M."/>
            <person name="Shimokawa T."/>
            <person name="Song J."/>
            <person name="Takazaki Y."/>
            <person name="Terasawa K."/>
            <person name="Tsugane M."/>
            <person name="Tsuji K."/>
            <person name="Ueda S."/>
            <person name="Waki K."/>
            <person name="Yamagata H."/>
            <person name="Yamamoto M."/>
            <person name="Yamamoto S."/>
            <person name="Yamane H."/>
            <person name="Yoshiki S."/>
            <person name="Yoshihara R."/>
            <person name="Yukawa K."/>
            <person name="Zhong H."/>
            <person name="Yano M."/>
            <person name="Yuan Q."/>
            <person name="Ouyang S."/>
            <person name="Liu J."/>
            <person name="Jones K.M."/>
            <person name="Gansberger K."/>
            <person name="Moffat K."/>
            <person name="Hill J."/>
            <person name="Bera J."/>
            <person name="Fadrosh D."/>
            <person name="Jin S."/>
            <person name="Johri S."/>
            <person name="Kim M."/>
            <person name="Overton L."/>
            <person name="Reardon M."/>
            <person name="Tsitrin T."/>
            <person name="Vuong H."/>
            <person name="Weaver B."/>
            <person name="Ciecko A."/>
            <person name="Tallon L."/>
            <person name="Jackson J."/>
            <person name="Pai G."/>
            <person name="Aken S.V."/>
            <person name="Utterback T."/>
            <person name="Reidmuller S."/>
            <person name="Feldblyum T."/>
            <person name="Hsiao J."/>
            <person name="Zismann V."/>
            <person name="Iobst S."/>
            <person name="de Vazeille A.R."/>
            <person name="Buell C.R."/>
            <person name="Ying K."/>
            <person name="Li Y."/>
            <person name="Lu T."/>
            <person name="Huang Y."/>
            <person name="Zhao Q."/>
            <person name="Feng Q."/>
            <person name="Zhang L."/>
            <person name="Zhu J."/>
            <person name="Weng Q."/>
            <person name="Mu J."/>
            <person name="Lu Y."/>
            <person name="Fan D."/>
            <person name="Liu Y."/>
            <person name="Guan J."/>
            <person name="Zhang Y."/>
            <person name="Yu S."/>
            <person name="Liu X."/>
            <person name="Zhang Y."/>
            <person name="Hong G."/>
            <person name="Han B."/>
            <person name="Choisne N."/>
            <person name="Demange N."/>
            <person name="Orjeda G."/>
            <person name="Samain S."/>
            <person name="Cattolico L."/>
            <person name="Pelletier E."/>
            <person name="Couloux A."/>
            <person name="Segurens B."/>
            <person name="Wincker P."/>
            <person name="D'Hont A."/>
            <person name="Scarpelli C."/>
            <person name="Weissenbach J."/>
            <person name="Salanoubat M."/>
            <person name="Quetier F."/>
            <person name="Yu Y."/>
            <person name="Kim H.R."/>
            <person name="Rambo T."/>
            <person name="Currie J."/>
            <person name="Collura K."/>
            <person name="Luo M."/>
            <person name="Yang T."/>
            <person name="Ammiraju J.S.S."/>
            <person name="Engler F."/>
            <person name="Soderlund C."/>
            <person name="Wing R.A."/>
            <person name="Palmer L.E."/>
            <person name="de la Bastide M."/>
            <person name="Spiegel L."/>
            <person name="Nascimento L."/>
            <person name="Zutavern T."/>
            <person name="O'Shaughnessy A."/>
            <person name="Dike S."/>
            <person name="Dedhia N."/>
            <person name="Preston R."/>
            <person name="Balija V."/>
            <person name="McCombie W.R."/>
            <person name="Chow T."/>
            <person name="Chen H."/>
            <person name="Chung M."/>
            <person name="Chen C."/>
            <person name="Shaw J."/>
            <person name="Wu H."/>
            <person name="Hsiao K."/>
            <person name="Chao Y."/>
            <person name="Chu M."/>
            <person name="Cheng C."/>
            <person name="Hour A."/>
            <person name="Lee P."/>
            <person name="Lin S."/>
            <person name="Lin Y."/>
            <person name="Liou J."/>
            <person name="Liu S."/>
            <person name="Hsing Y."/>
            <person name="Raghuvanshi S."/>
            <person name="Mohanty A."/>
            <person name="Bharti A.K."/>
            <person name="Gaur A."/>
            <person name="Gupta V."/>
            <person name="Kumar D."/>
            <person name="Ravi V."/>
            <person name="Vij S."/>
            <person name="Kapur A."/>
            <person name="Khurana P."/>
            <person name="Khurana P."/>
            <person name="Khurana J.P."/>
            <person name="Tyagi A.K."/>
            <person name="Gaikwad K."/>
            <person name="Singh A."/>
            <person name="Dalal V."/>
            <person name="Srivastava S."/>
            <person name="Dixit A."/>
            <person name="Pal A.K."/>
            <person name="Ghazi I.A."/>
            <person name="Yadav M."/>
            <person name="Pandit A."/>
            <person name="Bhargava A."/>
            <person name="Sureshbabu K."/>
            <person name="Batra K."/>
            <person name="Sharma T.R."/>
            <person name="Mohapatra T."/>
            <person name="Singh N.K."/>
            <person name="Messing J."/>
            <person name="Nelson A.B."/>
            <person name="Fuks G."/>
            <person name="Kavchok S."/>
            <person name="Keizer G."/>
            <person name="Linton E."/>
            <person name="Llaca V."/>
            <person name="Song R."/>
            <person name="Tanyolac B."/>
            <person name="Young S."/>
            <person name="Ho-Il K."/>
            <person name="Hahn J.H."/>
            <person name="Sangsakoo G."/>
            <person name="Vanavichit A."/>
            <person name="de Mattos Luiz.A.T."/>
            <person name="Zimmer P.D."/>
            <person name="Malone G."/>
            <person name="Dellagostin O."/>
            <person name="de Oliveira A.C."/>
            <person name="Bevan M."/>
            <person name="Bancroft I."/>
            <person name="Minx P."/>
            <person name="Cordum H."/>
            <person name="Wilson R."/>
            <person name="Cheng Z."/>
            <person name="Jin W."/>
            <person name="Jiang J."/>
            <person name="Leong S.A."/>
            <person name="Iwama H."/>
            <person name="Gojobori T."/>
            <person name="Itoh T."/>
            <person name="Niimura Y."/>
            <person name="Fujii Y."/>
            <person name="Habara T."/>
            <person name="Sakai H."/>
            <person name="Sato Y."/>
            <person name="Wilson G."/>
            <person name="Kumar K."/>
            <person name="McCouch S."/>
            <person name="Juretic N."/>
            <person name="Hoen D."/>
            <person name="Wright S."/>
            <person name="Bruskiewich R."/>
            <person name="Bureau T."/>
            <person name="Miyao A."/>
            <person name="Hirochika H."/>
            <person name="Nishikawa T."/>
            <person name="Kadowaki K."/>
            <person name="Sugiura M."/>
            <person name="Burr B."/>
            <person name="Sasaki T."/>
        </authorList>
    </citation>
    <scope>NUCLEOTIDE SEQUENCE [LARGE SCALE GENOMIC DNA]</scope>
    <source>
        <strain evidence="3">cv. Nipponbare</strain>
    </source>
</reference>
<dbReference type="EMBL" id="AP014963">
    <property type="protein sequence ID" value="BAT02228.1"/>
    <property type="molecule type" value="Genomic_DNA"/>
</dbReference>
<keyword evidence="3" id="KW-1185">Reference proteome</keyword>
<sequence length="77" mass="7924">MAVKTERPTAALPCGDGAAAAAWPDEPPPPPPGATGASEPEAGAGAMEGAAEEWPEAATRMSTFWPMPQWPGKPQRK</sequence>
<proteinExistence type="predicted"/>
<dbReference type="InParanoid" id="A0A0P0X860"/>
<name>A0A0P0X860_ORYSJ</name>
<dbReference type="Gramene" id="Os07t0570575-00">
    <property type="protein sequence ID" value="Os07t0570575-00"/>
    <property type="gene ID" value="Os07g0570575"/>
</dbReference>
<evidence type="ECO:0000256" key="1">
    <source>
        <dbReference type="SAM" id="MobiDB-lite"/>
    </source>
</evidence>
<dbReference type="AlphaFoldDB" id="A0A0P0X860"/>
<protein>
    <submittedName>
        <fullName evidence="2">Os07g0570575 protein</fullName>
    </submittedName>
</protein>
<gene>
    <name evidence="2" type="ordered locus">Os07g0570575</name>
    <name evidence="2" type="ORF">OSNPB_070570575</name>
</gene>
<dbReference type="STRING" id="39947.A0A0P0X860"/>